<dbReference type="CDD" id="cd00383">
    <property type="entry name" value="trans_reg_C"/>
    <property type="match status" value="1"/>
</dbReference>
<name>A0A3B0RH16_9ZZZZ</name>
<dbReference type="Pfam" id="PF00072">
    <property type="entry name" value="Response_reg"/>
    <property type="match status" value="1"/>
</dbReference>
<dbReference type="Pfam" id="PF00486">
    <property type="entry name" value="Trans_reg_C"/>
    <property type="match status" value="1"/>
</dbReference>
<keyword evidence="1" id="KW-0238">DNA-binding</keyword>
<evidence type="ECO:0000259" key="3">
    <source>
        <dbReference type="PROSITE" id="PS51755"/>
    </source>
</evidence>
<dbReference type="PANTHER" id="PTHR48111:SF36">
    <property type="entry name" value="TRANSCRIPTIONAL REGULATORY PROTEIN CUTR"/>
    <property type="match status" value="1"/>
</dbReference>
<organism evidence="4">
    <name type="scientific">hydrothermal vent metagenome</name>
    <dbReference type="NCBI Taxonomy" id="652676"/>
    <lineage>
        <taxon>unclassified sequences</taxon>
        <taxon>metagenomes</taxon>
        <taxon>ecological metagenomes</taxon>
    </lineage>
</organism>
<dbReference type="PANTHER" id="PTHR48111">
    <property type="entry name" value="REGULATOR OF RPOS"/>
    <property type="match status" value="1"/>
</dbReference>
<dbReference type="InterPro" id="IPR001867">
    <property type="entry name" value="OmpR/PhoB-type_DNA-bd"/>
</dbReference>
<sequence>MRILLVEDDDQLRGAVERRLRRTGFAVDTATTMSEATEQLNLITYHCLILDRAIPGGDTISLVAGLRRGHDWTPVLFLTAKDAIEDRVDGFEVGGNDYLIKPFAMAELVVRVRNLCRLSEHLAAPTALNVGDLTIDLARAEVRRGGVLLPLSPKEFAVVTVLARQAGQVVSRSALIDECWDDLTDPMSNTVDVHVAALRRKLGKPRLIKTVRGSGYLLDEAP</sequence>
<dbReference type="SUPFAM" id="SSF52172">
    <property type="entry name" value="CheY-like"/>
    <property type="match status" value="1"/>
</dbReference>
<evidence type="ECO:0000259" key="2">
    <source>
        <dbReference type="PROSITE" id="PS50110"/>
    </source>
</evidence>
<dbReference type="Gene3D" id="3.40.50.2300">
    <property type="match status" value="1"/>
</dbReference>
<dbReference type="InterPro" id="IPR011006">
    <property type="entry name" value="CheY-like_superfamily"/>
</dbReference>
<evidence type="ECO:0000256" key="1">
    <source>
        <dbReference type="ARBA" id="ARBA00023125"/>
    </source>
</evidence>
<dbReference type="GO" id="GO:0032993">
    <property type="term" value="C:protein-DNA complex"/>
    <property type="evidence" value="ECO:0007669"/>
    <property type="project" value="TreeGrafter"/>
</dbReference>
<dbReference type="GO" id="GO:0005829">
    <property type="term" value="C:cytosol"/>
    <property type="evidence" value="ECO:0007669"/>
    <property type="project" value="TreeGrafter"/>
</dbReference>
<dbReference type="InterPro" id="IPR039420">
    <property type="entry name" value="WalR-like"/>
</dbReference>
<accession>A0A3B0RH16</accession>
<dbReference type="SMART" id="SM00448">
    <property type="entry name" value="REC"/>
    <property type="match status" value="1"/>
</dbReference>
<protein>
    <recommendedName>
        <fullName evidence="5">Two-component transcriptional response regulator, LuxR family</fullName>
    </recommendedName>
</protein>
<evidence type="ECO:0008006" key="5">
    <source>
        <dbReference type="Google" id="ProtNLM"/>
    </source>
</evidence>
<dbReference type="AlphaFoldDB" id="A0A3B0RH16"/>
<proteinExistence type="predicted"/>
<dbReference type="PROSITE" id="PS50110">
    <property type="entry name" value="RESPONSE_REGULATORY"/>
    <property type="match status" value="1"/>
</dbReference>
<dbReference type="PROSITE" id="PS51755">
    <property type="entry name" value="OMPR_PHOB"/>
    <property type="match status" value="1"/>
</dbReference>
<feature type="domain" description="Response regulatory" evidence="2">
    <location>
        <begin position="2"/>
        <end position="116"/>
    </location>
</feature>
<evidence type="ECO:0000313" key="4">
    <source>
        <dbReference type="EMBL" id="VAV92310.1"/>
    </source>
</evidence>
<dbReference type="GO" id="GO:0000156">
    <property type="term" value="F:phosphorelay response regulator activity"/>
    <property type="evidence" value="ECO:0007669"/>
    <property type="project" value="TreeGrafter"/>
</dbReference>
<dbReference type="InterPro" id="IPR001789">
    <property type="entry name" value="Sig_transdc_resp-reg_receiver"/>
</dbReference>
<dbReference type="Gene3D" id="1.10.10.10">
    <property type="entry name" value="Winged helix-like DNA-binding domain superfamily/Winged helix DNA-binding domain"/>
    <property type="match status" value="1"/>
</dbReference>
<feature type="domain" description="OmpR/PhoB-type" evidence="3">
    <location>
        <begin position="125"/>
        <end position="220"/>
    </location>
</feature>
<dbReference type="Gene3D" id="6.10.250.690">
    <property type="match status" value="1"/>
</dbReference>
<dbReference type="EMBL" id="UOEK01000024">
    <property type="protein sequence ID" value="VAV92310.1"/>
    <property type="molecule type" value="Genomic_DNA"/>
</dbReference>
<gene>
    <name evidence="4" type="ORF">MNBD_ACTINO02-2192</name>
</gene>
<reference evidence="4" key="1">
    <citation type="submission" date="2018-06" db="EMBL/GenBank/DDBJ databases">
        <authorList>
            <person name="Zhirakovskaya E."/>
        </authorList>
    </citation>
    <scope>NUCLEOTIDE SEQUENCE</scope>
</reference>
<dbReference type="GO" id="GO:0006355">
    <property type="term" value="P:regulation of DNA-templated transcription"/>
    <property type="evidence" value="ECO:0007669"/>
    <property type="project" value="InterPro"/>
</dbReference>
<dbReference type="InterPro" id="IPR036388">
    <property type="entry name" value="WH-like_DNA-bd_sf"/>
</dbReference>
<dbReference type="GO" id="GO:0000976">
    <property type="term" value="F:transcription cis-regulatory region binding"/>
    <property type="evidence" value="ECO:0007669"/>
    <property type="project" value="TreeGrafter"/>
</dbReference>
<dbReference type="SMART" id="SM00862">
    <property type="entry name" value="Trans_reg_C"/>
    <property type="match status" value="1"/>
</dbReference>